<feature type="chain" id="PRO_5003863390" evidence="1">
    <location>
        <begin position="19"/>
        <end position="123"/>
    </location>
</feature>
<dbReference type="InParanoid" id="K2QVD3"/>
<dbReference type="OrthoDB" id="3916979at2759"/>
<dbReference type="VEuPathDB" id="FungiDB:MPH_09213"/>
<dbReference type="Proteomes" id="UP000007129">
    <property type="component" value="Unassembled WGS sequence"/>
</dbReference>
<dbReference type="HOGENOM" id="CLU_2015715_0_0_1"/>
<organism evidence="2 3">
    <name type="scientific">Macrophomina phaseolina (strain MS6)</name>
    <name type="common">Charcoal rot fungus</name>
    <dbReference type="NCBI Taxonomy" id="1126212"/>
    <lineage>
        <taxon>Eukaryota</taxon>
        <taxon>Fungi</taxon>
        <taxon>Dikarya</taxon>
        <taxon>Ascomycota</taxon>
        <taxon>Pezizomycotina</taxon>
        <taxon>Dothideomycetes</taxon>
        <taxon>Dothideomycetes incertae sedis</taxon>
        <taxon>Botryosphaeriales</taxon>
        <taxon>Botryosphaeriaceae</taxon>
        <taxon>Macrophomina</taxon>
    </lineage>
</organism>
<dbReference type="EMBL" id="AHHD01000388">
    <property type="protein sequence ID" value="EKG13631.1"/>
    <property type="molecule type" value="Genomic_DNA"/>
</dbReference>
<sequence>MVLLLAATLIGLLNTAHAWTGFAARSCRKLPVKPSSKPVEERSYFLIPTSGNCFDSLNVCMDWYHPSPSELYLTLTNKAHNTFICFSHDNNWESCVQSSAGVPCNAGVPNGDGRIYASLHLTL</sequence>
<proteinExistence type="predicted"/>
<dbReference type="AlphaFoldDB" id="K2QVD3"/>
<keyword evidence="1" id="KW-0732">Signal</keyword>
<comment type="caution">
    <text evidence="2">The sequence shown here is derived from an EMBL/GenBank/DDBJ whole genome shotgun (WGS) entry which is preliminary data.</text>
</comment>
<accession>K2QVD3</accession>
<evidence type="ECO:0000256" key="1">
    <source>
        <dbReference type="SAM" id="SignalP"/>
    </source>
</evidence>
<gene>
    <name evidence="2" type="ORF">MPH_09213</name>
</gene>
<protein>
    <submittedName>
        <fullName evidence="2">Uncharacterized protein</fullName>
    </submittedName>
</protein>
<evidence type="ECO:0000313" key="3">
    <source>
        <dbReference type="Proteomes" id="UP000007129"/>
    </source>
</evidence>
<reference evidence="2 3" key="1">
    <citation type="journal article" date="2012" name="BMC Genomics">
        <title>Tools to kill: Genome of one of the most destructive plant pathogenic fungi Macrophomina phaseolina.</title>
        <authorList>
            <person name="Islam M.S."/>
            <person name="Haque M.S."/>
            <person name="Islam M.M."/>
            <person name="Emdad E.M."/>
            <person name="Halim A."/>
            <person name="Hossen Q.M.M."/>
            <person name="Hossain M.Z."/>
            <person name="Ahmed B."/>
            <person name="Rahim S."/>
            <person name="Rahman M.S."/>
            <person name="Alam M.M."/>
            <person name="Hou S."/>
            <person name="Wan X."/>
            <person name="Saito J.A."/>
            <person name="Alam M."/>
        </authorList>
    </citation>
    <scope>NUCLEOTIDE SEQUENCE [LARGE SCALE GENOMIC DNA]</scope>
    <source>
        <strain evidence="2 3">MS6</strain>
    </source>
</reference>
<name>K2QVD3_MACPH</name>
<feature type="signal peptide" evidence="1">
    <location>
        <begin position="1"/>
        <end position="18"/>
    </location>
</feature>
<evidence type="ECO:0000313" key="2">
    <source>
        <dbReference type="EMBL" id="EKG13631.1"/>
    </source>
</evidence>